<dbReference type="SMART" id="SM00855">
    <property type="entry name" value="PGAM"/>
    <property type="match status" value="1"/>
</dbReference>
<evidence type="ECO:0000313" key="4">
    <source>
        <dbReference type="EMBL" id="KRL63373.1"/>
    </source>
</evidence>
<evidence type="ECO:0000256" key="3">
    <source>
        <dbReference type="PIRSR" id="PIRSR613078-2"/>
    </source>
</evidence>
<evidence type="ECO:0000256" key="2">
    <source>
        <dbReference type="PIRSR" id="PIRSR613078-1"/>
    </source>
</evidence>
<dbReference type="PATRIC" id="fig|1122152.4.peg.967"/>
<dbReference type="GO" id="GO:0005829">
    <property type="term" value="C:cytosol"/>
    <property type="evidence" value="ECO:0007669"/>
    <property type="project" value="TreeGrafter"/>
</dbReference>
<dbReference type="Proteomes" id="UP000051931">
    <property type="component" value="Unassembled WGS sequence"/>
</dbReference>
<dbReference type="AlphaFoldDB" id="A0A0R1S2L5"/>
<gene>
    <name evidence="4" type="ORF">FC23_GL000943</name>
</gene>
<dbReference type="Gene3D" id="3.40.50.1240">
    <property type="entry name" value="Phosphoglycerate mutase-like"/>
    <property type="match status" value="1"/>
</dbReference>
<evidence type="ECO:0000256" key="1">
    <source>
        <dbReference type="ARBA" id="ARBA00022801"/>
    </source>
</evidence>
<dbReference type="eggNOG" id="COG0406">
    <property type="taxonomic scope" value="Bacteria"/>
</dbReference>
<dbReference type="STRING" id="1122152.GCA_000425905_01022"/>
<keyword evidence="1" id="KW-0378">Hydrolase</keyword>
<dbReference type="PANTHER" id="PTHR46517">
    <property type="entry name" value="FRUCTOSE-2,6-BISPHOSPHATASE TIGAR"/>
    <property type="match status" value="1"/>
</dbReference>
<dbReference type="OrthoDB" id="4131070at2"/>
<keyword evidence="5" id="KW-1185">Reference proteome</keyword>
<sequence>MKKIYIVRHGRTYINHYNKMQGWCDTPLTEAGEKGAQEAAEALKNVPFDIAFSSDTKRANDTCDIIVQRNINHNSLQHLTSKFFREQFYGYFEGMDSDMAWRMIAGPVGLKNLPDLLENYSIDEIKDLMHKADPYHEAESAAQYWNRIEQGLDLIRELDGYENILLVTHGFTIRSLVAKYGQGKFDIKTGPRNSSITIMEMTDRTTKITSYNQLEV</sequence>
<organism evidence="4 5">
    <name type="scientific">Lactobacillus psittaci DSM 15354</name>
    <dbReference type="NCBI Taxonomy" id="1122152"/>
    <lineage>
        <taxon>Bacteria</taxon>
        <taxon>Bacillati</taxon>
        <taxon>Bacillota</taxon>
        <taxon>Bacilli</taxon>
        <taxon>Lactobacillales</taxon>
        <taxon>Lactobacillaceae</taxon>
        <taxon>Lactobacillus</taxon>
    </lineage>
</organism>
<evidence type="ECO:0000313" key="5">
    <source>
        <dbReference type="Proteomes" id="UP000051931"/>
    </source>
</evidence>
<dbReference type="InterPro" id="IPR013078">
    <property type="entry name" value="His_Pase_superF_clade-1"/>
</dbReference>
<feature type="binding site" evidence="3">
    <location>
        <begin position="8"/>
        <end position="15"/>
    </location>
    <ligand>
        <name>substrate</name>
    </ligand>
</feature>
<dbReference type="PANTHER" id="PTHR46517:SF1">
    <property type="entry name" value="FRUCTOSE-2,6-BISPHOSPHATASE TIGAR"/>
    <property type="match status" value="1"/>
</dbReference>
<feature type="active site" description="Proton donor/acceptor" evidence="2">
    <location>
        <position position="86"/>
    </location>
</feature>
<proteinExistence type="predicted"/>
<dbReference type="EMBL" id="AZFB01000004">
    <property type="protein sequence ID" value="KRL63373.1"/>
    <property type="molecule type" value="Genomic_DNA"/>
</dbReference>
<dbReference type="GO" id="GO:0045820">
    <property type="term" value="P:negative regulation of glycolytic process"/>
    <property type="evidence" value="ECO:0007669"/>
    <property type="project" value="TreeGrafter"/>
</dbReference>
<accession>A0A0R1S2L5</accession>
<reference evidence="4 5" key="1">
    <citation type="journal article" date="2015" name="Genome Announc.">
        <title>Expanding the biotechnology potential of lactobacilli through comparative genomics of 213 strains and associated genera.</title>
        <authorList>
            <person name="Sun Z."/>
            <person name="Harris H.M."/>
            <person name="McCann A."/>
            <person name="Guo C."/>
            <person name="Argimon S."/>
            <person name="Zhang W."/>
            <person name="Yang X."/>
            <person name="Jeffery I.B."/>
            <person name="Cooney J.C."/>
            <person name="Kagawa T.F."/>
            <person name="Liu W."/>
            <person name="Song Y."/>
            <person name="Salvetti E."/>
            <person name="Wrobel A."/>
            <person name="Rasinkangas P."/>
            <person name="Parkhill J."/>
            <person name="Rea M.C."/>
            <person name="O'Sullivan O."/>
            <person name="Ritari J."/>
            <person name="Douillard F.P."/>
            <person name="Paul Ross R."/>
            <person name="Yang R."/>
            <person name="Briner A.E."/>
            <person name="Felis G.E."/>
            <person name="de Vos W.M."/>
            <person name="Barrangou R."/>
            <person name="Klaenhammer T.R."/>
            <person name="Caufield P.W."/>
            <person name="Cui Y."/>
            <person name="Zhang H."/>
            <person name="O'Toole P.W."/>
        </authorList>
    </citation>
    <scope>NUCLEOTIDE SEQUENCE [LARGE SCALE GENOMIC DNA]</scope>
    <source>
        <strain evidence="4 5">DSM 15354</strain>
    </source>
</reference>
<name>A0A0R1S2L5_9LACO</name>
<dbReference type="RefSeq" id="WP_027824994.1">
    <property type="nucleotide sequence ID" value="NZ_AUEI01000007.1"/>
</dbReference>
<dbReference type="SUPFAM" id="SSF53254">
    <property type="entry name" value="Phosphoglycerate mutase-like"/>
    <property type="match status" value="1"/>
</dbReference>
<dbReference type="GO" id="GO:0043456">
    <property type="term" value="P:regulation of pentose-phosphate shunt"/>
    <property type="evidence" value="ECO:0007669"/>
    <property type="project" value="TreeGrafter"/>
</dbReference>
<dbReference type="InterPro" id="IPR029033">
    <property type="entry name" value="His_PPase_superfam"/>
</dbReference>
<comment type="caution">
    <text evidence="4">The sequence shown here is derived from an EMBL/GenBank/DDBJ whole genome shotgun (WGS) entry which is preliminary data.</text>
</comment>
<feature type="binding site" evidence="3">
    <location>
        <begin position="86"/>
        <end position="89"/>
    </location>
    <ligand>
        <name>substrate</name>
    </ligand>
</feature>
<protein>
    <submittedName>
        <fullName evidence="4">Alpha-ribazole phosphatase</fullName>
    </submittedName>
</protein>
<dbReference type="CDD" id="cd07067">
    <property type="entry name" value="HP_PGM_like"/>
    <property type="match status" value="1"/>
</dbReference>
<feature type="binding site" evidence="3">
    <location>
        <position position="58"/>
    </location>
    <ligand>
        <name>substrate</name>
    </ligand>
</feature>
<dbReference type="GO" id="GO:0004331">
    <property type="term" value="F:fructose-2,6-bisphosphate 2-phosphatase activity"/>
    <property type="evidence" value="ECO:0007669"/>
    <property type="project" value="TreeGrafter"/>
</dbReference>
<dbReference type="Pfam" id="PF00300">
    <property type="entry name" value="His_Phos_1"/>
    <property type="match status" value="1"/>
</dbReference>
<dbReference type="InterPro" id="IPR051695">
    <property type="entry name" value="Phosphoglycerate_Mutase"/>
</dbReference>
<feature type="active site" description="Tele-phosphohistidine intermediate" evidence="2">
    <location>
        <position position="9"/>
    </location>
</feature>